<keyword evidence="2" id="KW-1185">Reference proteome</keyword>
<organism evidence="1 2">
    <name type="scientific">Polyangium mundeleinium</name>
    <dbReference type="NCBI Taxonomy" id="2995306"/>
    <lineage>
        <taxon>Bacteria</taxon>
        <taxon>Pseudomonadati</taxon>
        <taxon>Myxococcota</taxon>
        <taxon>Polyangia</taxon>
        <taxon>Polyangiales</taxon>
        <taxon>Polyangiaceae</taxon>
        <taxon>Polyangium</taxon>
    </lineage>
</organism>
<reference evidence="1 2" key="1">
    <citation type="submission" date="2022-11" db="EMBL/GenBank/DDBJ databases">
        <title>Minimal conservation of predation-associated metabolite biosynthetic gene clusters underscores biosynthetic potential of Myxococcota including descriptions for ten novel species: Archangium lansinium sp. nov., Myxococcus landrumus sp. nov., Nannocystis bai.</title>
        <authorList>
            <person name="Ahearne A."/>
            <person name="Stevens C."/>
            <person name="Dowd S."/>
        </authorList>
    </citation>
    <scope>NUCLEOTIDE SEQUENCE [LARGE SCALE GENOMIC DNA]</scope>
    <source>
        <strain evidence="1 2">RJM3</strain>
    </source>
</reference>
<protein>
    <submittedName>
        <fullName evidence="1">Uncharacterized protein</fullName>
    </submittedName>
</protein>
<proteinExistence type="predicted"/>
<dbReference type="RefSeq" id="WP_271916073.1">
    <property type="nucleotide sequence ID" value="NZ_JAQNDO010000001.1"/>
</dbReference>
<name>A0ABT5EGA7_9BACT</name>
<dbReference type="EMBL" id="JAQNDO010000001">
    <property type="protein sequence ID" value="MDC0740867.1"/>
    <property type="molecule type" value="Genomic_DNA"/>
</dbReference>
<evidence type="ECO:0000313" key="2">
    <source>
        <dbReference type="Proteomes" id="UP001221411"/>
    </source>
</evidence>
<gene>
    <name evidence="1" type="ORF">POL67_05885</name>
</gene>
<evidence type="ECO:0000313" key="1">
    <source>
        <dbReference type="EMBL" id="MDC0740867.1"/>
    </source>
</evidence>
<comment type="caution">
    <text evidence="1">The sequence shown here is derived from an EMBL/GenBank/DDBJ whole genome shotgun (WGS) entry which is preliminary data.</text>
</comment>
<sequence length="293" mass="32819">MYDHVPRRVRFVDLCDALAGKRTIEEFLPPDVVDSLAGAPMPLVLADFAGRDSVAAAMAWLRGREVATLIPVADVVPTRYGNWSVYDDNWVRMRDHVGRAFPGVRVTPWFCLEDVDFWRMLNARFLNDLSRTFGFFTPCLGCHLHFYAMRAVLGEALGAKVLISGEKELHHGARRKANQTVEAVDAYLRFSKDHGINHQFPIHHVRTEAEMADLLGDDWKEGDRQLRCVMSGNDAGTDGRPLFEPAQIKSYMERFASPLAARIVELRRAGVDGARFSSAVEAYVRELLSAGAS</sequence>
<dbReference type="Proteomes" id="UP001221411">
    <property type="component" value="Unassembled WGS sequence"/>
</dbReference>
<accession>A0ABT5EGA7</accession>